<dbReference type="OMA" id="WAEHEKV"/>
<dbReference type="EMBL" id="KE720941">
    <property type="protein sequence ID" value="ERF73646.1"/>
    <property type="molecule type" value="Genomic_DNA"/>
</dbReference>
<gene>
    <name evidence="2" type="ORF">EPUS_00899</name>
</gene>
<sequence length="305" mass="33863">MGRRVSLLAEIIKLSPVPANALVKLIRDHDVHPRWEDIPLPEGRSLNSSKLAFEELNRQAGFYQRHAPSPYSQQATQAQIPHTIPRKRQLPGSEALMTSSFPAIQPKPPGLSPARYTPVPAEGSGSMRPSPGDSAGEPTKKRRGRPSNAQIEQEKAAAAAEGREWQPRPPRPPRKKKSKIDTDSPSRSEPDPAPKQTPHTPEVEMVEAQDESLSGKKRRRKMKEDATSVRPTPYDPIRQSPPITDSSVHASEITSHVSQGPGTTQQHFQDQPLVPMAPNLNLEHRHSTPQTHMYSDTSQHMQTEE</sequence>
<feature type="compositionally biased region" description="Polar residues" evidence="1">
    <location>
        <begin position="288"/>
        <end position="305"/>
    </location>
</feature>
<organism evidence="2 3">
    <name type="scientific">Endocarpon pusillum (strain Z07020 / HMAS-L-300199)</name>
    <name type="common">Lichen-forming fungus</name>
    <dbReference type="NCBI Taxonomy" id="1263415"/>
    <lineage>
        <taxon>Eukaryota</taxon>
        <taxon>Fungi</taxon>
        <taxon>Dikarya</taxon>
        <taxon>Ascomycota</taxon>
        <taxon>Pezizomycotina</taxon>
        <taxon>Eurotiomycetes</taxon>
        <taxon>Chaetothyriomycetidae</taxon>
        <taxon>Verrucariales</taxon>
        <taxon>Verrucariaceae</taxon>
        <taxon>Endocarpon</taxon>
    </lineage>
</organism>
<dbReference type="eggNOG" id="ENOG502SA85">
    <property type="taxonomic scope" value="Eukaryota"/>
</dbReference>
<dbReference type="HOGENOM" id="CLU_882815_0_0_1"/>
<keyword evidence="3" id="KW-1185">Reference proteome</keyword>
<dbReference type="Proteomes" id="UP000019373">
    <property type="component" value="Unassembled WGS sequence"/>
</dbReference>
<feature type="region of interest" description="Disordered" evidence="1">
    <location>
        <begin position="99"/>
        <end position="305"/>
    </location>
</feature>
<evidence type="ECO:0000313" key="2">
    <source>
        <dbReference type="EMBL" id="ERF73646.1"/>
    </source>
</evidence>
<accession>U1GP02</accession>
<evidence type="ECO:0000256" key="1">
    <source>
        <dbReference type="SAM" id="MobiDB-lite"/>
    </source>
</evidence>
<dbReference type="RefSeq" id="XP_007800649.1">
    <property type="nucleotide sequence ID" value="XM_007802458.1"/>
</dbReference>
<dbReference type="AlphaFoldDB" id="U1GP02"/>
<dbReference type="GeneID" id="19235959"/>
<feature type="compositionally biased region" description="Basic and acidic residues" evidence="1">
    <location>
        <begin position="179"/>
        <end position="192"/>
    </location>
</feature>
<name>U1GP02_ENDPU</name>
<proteinExistence type="predicted"/>
<protein>
    <submittedName>
        <fullName evidence="2">Uncharacterized protein</fullName>
    </submittedName>
</protein>
<feature type="compositionally biased region" description="Polar residues" evidence="1">
    <location>
        <begin position="241"/>
        <end position="269"/>
    </location>
</feature>
<reference evidence="3" key="1">
    <citation type="journal article" date="2014" name="BMC Genomics">
        <title>Genome characteristics reveal the impact of lichenization on lichen-forming fungus Endocarpon pusillum Hedwig (Verrucariales, Ascomycota).</title>
        <authorList>
            <person name="Wang Y.-Y."/>
            <person name="Liu B."/>
            <person name="Zhang X.-Y."/>
            <person name="Zhou Q.-M."/>
            <person name="Zhang T."/>
            <person name="Li H."/>
            <person name="Yu Y.-F."/>
            <person name="Zhang X.-L."/>
            <person name="Hao X.-Y."/>
            <person name="Wang M."/>
            <person name="Wang L."/>
            <person name="Wei J.-C."/>
        </authorList>
    </citation>
    <scope>NUCLEOTIDE SEQUENCE [LARGE SCALE GENOMIC DNA]</scope>
    <source>
        <strain evidence="3">Z07020 / HMAS-L-300199</strain>
    </source>
</reference>
<dbReference type="OrthoDB" id="5371646at2759"/>
<evidence type="ECO:0000313" key="3">
    <source>
        <dbReference type="Proteomes" id="UP000019373"/>
    </source>
</evidence>